<dbReference type="Ensembl" id="ENSNPET00000021972.1">
    <property type="protein sequence ID" value="ENSNPEP00000021422.1"/>
    <property type="gene ID" value="ENSNPEG00000015887.1"/>
</dbReference>
<dbReference type="Proteomes" id="UP000694420">
    <property type="component" value="Unplaced"/>
</dbReference>
<name>A0A8C6ZVJ2_NOTPE</name>
<evidence type="ECO:0000313" key="1">
    <source>
        <dbReference type="Ensembl" id="ENSNPEP00000021422.1"/>
    </source>
</evidence>
<reference evidence="1" key="2">
    <citation type="submission" date="2025-09" db="UniProtKB">
        <authorList>
            <consortium name="Ensembl"/>
        </authorList>
    </citation>
    <scope>IDENTIFICATION</scope>
</reference>
<protein>
    <submittedName>
        <fullName evidence="1">Uncharacterized protein</fullName>
    </submittedName>
</protein>
<reference evidence="1" key="1">
    <citation type="submission" date="2025-08" db="UniProtKB">
        <authorList>
            <consortium name="Ensembl"/>
        </authorList>
    </citation>
    <scope>IDENTIFICATION</scope>
</reference>
<organism evidence="1 2">
    <name type="scientific">Nothoprocta perdicaria</name>
    <name type="common">Chilean tinamou</name>
    <name type="synonym">Crypturus perdicarius</name>
    <dbReference type="NCBI Taxonomy" id="30464"/>
    <lineage>
        <taxon>Eukaryota</taxon>
        <taxon>Metazoa</taxon>
        <taxon>Chordata</taxon>
        <taxon>Craniata</taxon>
        <taxon>Vertebrata</taxon>
        <taxon>Euteleostomi</taxon>
        <taxon>Archelosauria</taxon>
        <taxon>Archosauria</taxon>
        <taxon>Dinosauria</taxon>
        <taxon>Saurischia</taxon>
        <taxon>Theropoda</taxon>
        <taxon>Coelurosauria</taxon>
        <taxon>Aves</taxon>
        <taxon>Palaeognathae</taxon>
        <taxon>Tinamiformes</taxon>
        <taxon>Tinamidae</taxon>
        <taxon>Nothoprocta</taxon>
    </lineage>
</organism>
<sequence>VTLFFTFIYNFYKTIHLNEVQATIVGHKSCYFFAVLDQLHSDAFPDGRVGLLSAAERVGLERRAQVRLLVLLVVPLLVAAVAAQLARRAQPAALACKTRAAAVRPPRAPGGRGAATGTATGTVIAAGTATGTGHSPMALVLLPPQGEPTMHRGADRHIRPPGKLQVPGCHALPPPFPPARSCCEVVTSAPRGSPPLPTVALTVVGRVCLFRARGGTGRRAAISRPARAALR</sequence>
<evidence type="ECO:0000313" key="2">
    <source>
        <dbReference type="Proteomes" id="UP000694420"/>
    </source>
</evidence>
<keyword evidence="2" id="KW-1185">Reference proteome</keyword>
<proteinExistence type="predicted"/>
<dbReference type="AlphaFoldDB" id="A0A8C6ZVJ2"/>
<accession>A0A8C6ZVJ2</accession>